<dbReference type="Pfam" id="PF00440">
    <property type="entry name" value="TetR_N"/>
    <property type="match status" value="1"/>
</dbReference>
<evidence type="ECO:0000256" key="2">
    <source>
        <dbReference type="PROSITE-ProRule" id="PRU00335"/>
    </source>
</evidence>
<dbReference type="PROSITE" id="PS50977">
    <property type="entry name" value="HTH_TETR_2"/>
    <property type="match status" value="1"/>
</dbReference>
<dbReference type="InterPro" id="IPR050109">
    <property type="entry name" value="HTH-type_TetR-like_transc_reg"/>
</dbReference>
<evidence type="ECO:0000259" key="3">
    <source>
        <dbReference type="PROSITE" id="PS50977"/>
    </source>
</evidence>
<protein>
    <submittedName>
        <fullName evidence="4">TetR/AcrR family transcriptional regulator</fullName>
    </submittedName>
</protein>
<reference evidence="4 5" key="1">
    <citation type="submission" date="2024-07" db="EMBL/GenBank/DDBJ databases">
        <authorList>
            <person name="Ren Q."/>
        </authorList>
    </citation>
    <scope>NUCLEOTIDE SEQUENCE [LARGE SCALE GENOMIC DNA]</scope>
    <source>
        <strain evidence="4 5">REN37</strain>
    </source>
</reference>
<dbReference type="InterPro" id="IPR001647">
    <property type="entry name" value="HTH_TetR"/>
</dbReference>
<evidence type="ECO:0000313" key="5">
    <source>
        <dbReference type="Proteomes" id="UP001562065"/>
    </source>
</evidence>
<proteinExistence type="predicted"/>
<feature type="domain" description="HTH tetR-type" evidence="3">
    <location>
        <begin position="14"/>
        <end position="74"/>
    </location>
</feature>
<comment type="caution">
    <text evidence="4">The sequence shown here is derived from an EMBL/GenBank/DDBJ whole genome shotgun (WGS) entry which is preliminary data.</text>
</comment>
<dbReference type="PANTHER" id="PTHR30055">
    <property type="entry name" value="HTH-TYPE TRANSCRIPTIONAL REGULATOR RUTR"/>
    <property type="match status" value="1"/>
</dbReference>
<evidence type="ECO:0000256" key="1">
    <source>
        <dbReference type="ARBA" id="ARBA00023125"/>
    </source>
</evidence>
<gene>
    <name evidence="4" type="ORF">AB5I84_09785</name>
</gene>
<keyword evidence="1 2" id="KW-0238">DNA-binding</keyword>
<name>A0ABV4AHY5_9GAMM</name>
<dbReference type="Gene3D" id="1.10.357.10">
    <property type="entry name" value="Tetracycline Repressor, domain 2"/>
    <property type="match status" value="1"/>
</dbReference>
<accession>A0ABV4AHY5</accession>
<organism evidence="4 5">
    <name type="scientific">Isoalcanivorax beigongshangi</name>
    <dbReference type="NCBI Taxonomy" id="3238810"/>
    <lineage>
        <taxon>Bacteria</taxon>
        <taxon>Pseudomonadati</taxon>
        <taxon>Pseudomonadota</taxon>
        <taxon>Gammaproteobacteria</taxon>
        <taxon>Oceanospirillales</taxon>
        <taxon>Alcanivoracaceae</taxon>
        <taxon>Isoalcanivorax</taxon>
    </lineage>
</organism>
<dbReference type="InterPro" id="IPR036271">
    <property type="entry name" value="Tet_transcr_reg_TetR-rel_C_sf"/>
</dbReference>
<dbReference type="InterPro" id="IPR009057">
    <property type="entry name" value="Homeodomain-like_sf"/>
</dbReference>
<dbReference type="SUPFAM" id="SSF46689">
    <property type="entry name" value="Homeodomain-like"/>
    <property type="match status" value="1"/>
</dbReference>
<evidence type="ECO:0000313" key="4">
    <source>
        <dbReference type="EMBL" id="MEY1662435.1"/>
    </source>
</evidence>
<feature type="DNA-binding region" description="H-T-H motif" evidence="2">
    <location>
        <begin position="37"/>
        <end position="56"/>
    </location>
</feature>
<dbReference type="Proteomes" id="UP001562065">
    <property type="component" value="Unassembled WGS sequence"/>
</dbReference>
<dbReference type="Gene3D" id="1.10.10.60">
    <property type="entry name" value="Homeodomain-like"/>
    <property type="match status" value="1"/>
</dbReference>
<dbReference type="PRINTS" id="PR00455">
    <property type="entry name" value="HTHTETR"/>
</dbReference>
<dbReference type="RefSeq" id="WP_369455670.1">
    <property type="nucleotide sequence ID" value="NZ_JBGCUO010000001.1"/>
</dbReference>
<dbReference type="PANTHER" id="PTHR30055:SF226">
    <property type="entry name" value="HTH-TYPE TRANSCRIPTIONAL REGULATOR PKSA"/>
    <property type="match status" value="1"/>
</dbReference>
<dbReference type="InterPro" id="IPR023772">
    <property type="entry name" value="DNA-bd_HTH_TetR-type_CS"/>
</dbReference>
<dbReference type="EMBL" id="JBGCUO010000001">
    <property type="protein sequence ID" value="MEY1662435.1"/>
    <property type="molecule type" value="Genomic_DNA"/>
</dbReference>
<dbReference type="SUPFAM" id="SSF48498">
    <property type="entry name" value="Tetracyclin repressor-like, C-terminal domain"/>
    <property type="match status" value="1"/>
</dbReference>
<keyword evidence="5" id="KW-1185">Reference proteome</keyword>
<dbReference type="PROSITE" id="PS01081">
    <property type="entry name" value="HTH_TETR_1"/>
    <property type="match status" value="1"/>
</dbReference>
<sequence>MAYRDTPALSARRLARREQLLQESEWLLREGGFAGLTMQGLADRAGVSVGALYRHFPSKQELAAEVFRRATEREVAAVQAALEQHQYAAAQVQAAAEQFIQRALKAPRQAWALIAEPVDPAVDEERLRYREAYAALFRRVIEAGMARGELPWQVPAVSAAALVGALAEALVGPLAGPPSKAVTAPLIAFCLRAVGAPSAFTEESAS</sequence>